<organism evidence="3 4">
    <name type="scientific">Blautia obeum</name>
    <dbReference type="NCBI Taxonomy" id="40520"/>
    <lineage>
        <taxon>Bacteria</taxon>
        <taxon>Bacillati</taxon>
        <taxon>Bacillota</taxon>
        <taxon>Clostridia</taxon>
        <taxon>Lachnospirales</taxon>
        <taxon>Lachnospiraceae</taxon>
        <taxon>Blautia</taxon>
    </lineage>
</organism>
<keyword evidence="1" id="KW-0812">Transmembrane</keyword>
<dbReference type="Proteomes" id="UP000284242">
    <property type="component" value="Unassembled WGS sequence"/>
</dbReference>
<reference evidence="4 5" key="1">
    <citation type="submission" date="2018-08" db="EMBL/GenBank/DDBJ databases">
        <title>A genome reference for cultivated species of the human gut microbiota.</title>
        <authorList>
            <person name="Zou Y."/>
            <person name="Xue W."/>
            <person name="Luo G."/>
        </authorList>
    </citation>
    <scope>NUCLEOTIDE SEQUENCE [LARGE SCALE GENOMIC DNA]</scope>
    <source>
        <strain evidence="2 5">AF21-24</strain>
        <strain evidence="3 4">AM18-2AC</strain>
    </source>
</reference>
<dbReference type="Pfam" id="PF07963">
    <property type="entry name" value="N_methyl"/>
    <property type="match status" value="1"/>
</dbReference>
<dbReference type="EMBL" id="QRJH01000016">
    <property type="protein sequence ID" value="RHH14725.1"/>
    <property type="molecule type" value="Genomic_DNA"/>
</dbReference>
<keyword evidence="1" id="KW-0472">Membrane</keyword>
<dbReference type="PROSITE" id="PS00409">
    <property type="entry name" value="PROKAR_NTER_METHYL"/>
    <property type="match status" value="1"/>
</dbReference>
<evidence type="ECO:0000313" key="2">
    <source>
        <dbReference type="EMBL" id="RGS74691.1"/>
    </source>
</evidence>
<dbReference type="InterPro" id="IPR012902">
    <property type="entry name" value="N_methyl_site"/>
</dbReference>
<evidence type="ECO:0000313" key="5">
    <source>
        <dbReference type="Proteomes" id="UP000284242"/>
    </source>
</evidence>
<dbReference type="EMBL" id="QRVV01000014">
    <property type="protein sequence ID" value="RGS74691.1"/>
    <property type="molecule type" value="Genomic_DNA"/>
</dbReference>
<dbReference type="Proteomes" id="UP000284024">
    <property type="component" value="Unassembled WGS sequence"/>
</dbReference>
<dbReference type="InterPro" id="IPR045584">
    <property type="entry name" value="Pilin-like"/>
</dbReference>
<accession>A0A414VX59</accession>
<evidence type="ECO:0000313" key="4">
    <source>
        <dbReference type="Proteomes" id="UP000284024"/>
    </source>
</evidence>
<dbReference type="SUPFAM" id="SSF54523">
    <property type="entry name" value="Pili subunits"/>
    <property type="match status" value="1"/>
</dbReference>
<name>A0A414VX59_9FIRM</name>
<protein>
    <submittedName>
        <fullName evidence="3">Prepilin-type N-terminal cleavage/methylation domain-containing protein</fullName>
    </submittedName>
</protein>
<sequence>MIKKDKGFTLIELVIVIAVLAILIGLAAPAYSKYMERSRESVDLSNVLTACKEVMAATNLDNTSTKKVVQLKQKINDWQTSDTVTIAGISHSNNEPDTPNWKGNPIANGICEVSLKTDGSILLDWKSENANEQKTYFFNTNEDVHGVLDESGILEKLNKNANFEIDSTCPNSTMLPEVKKYIDQDSLLNHGTWAYLGNSTKASDRYLFWTSVNTNDVGAGKKIPVIISTADGKFYISETTTASRRPNSRNDYIAISDHITTWGGYKAFLSDDRKYDSLKDAYDAYEKMLTEGDYQQYKNTLPQ</sequence>
<gene>
    <name evidence="3" type="ORF">DW222_17525</name>
    <name evidence="2" type="ORF">DWX77_07060</name>
</gene>
<keyword evidence="1" id="KW-1133">Transmembrane helix</keyword>
<dbReference type="RefSeq" id="WP_118035090.1">
    <property type="nucleotide sequence ID" value="NZ_QRJH01000016.1"/>
</dbReference>
<evidence type="ECO:0000256" key="1">
    <source>
        <dbReference type="SAM" id="Phobius"/>
    </source>
</evidence>
<dbReference type="AlphaFoldDB" id="A0A414VX59"/>
<dbReference type="NCBIfam" id="TIGR02532">
    <property type="entry name" value="IV_pilin_GFxxxE"/>
    <property type="match status" value="1"/>
</dbReference>
<dbReference type="Gene3D" id="3.30.700.10">
    <property type="entry name" value="Glycoprotein, Type 4 Pilin"/>
    <property type="match status" value="1"/>
</dbReference>
<comment type="caution">
    <text evidence="3">The sequence shown here is derived from an EMBL/GenBank/DDBJ whole genome shotgun (WGS) entry which is preliminary data.</text>
</comment>
<evidence type="ECO:0000313" key="3">
    <source>
        <dbReference type="EMBL" id="RHH14725.1"/>
    </source>
</evidence>
<feature type="transmembrane region" description="Helical" evidence="1">
    <location>
        <begin position="7"/>
        <end position="31"/>
    </location>
</feature>
<proteinExistence type="predicted"/>